<organism evidence="2 3">
    <name type="scientific">Tanacetum coccineum</name>
    <dbReference type="NCBI Taxonomy" id="301880"/>
    <lineage>
        <taxon>Eukaryota</taxon>
        <taxon>Viridiplantae</taxon>
        <taxon>Streptophyta</taxon>
        <taxon>Embryophyta</taxon>
        <taxon>Tracheophyta</taxon>
        <taxon>Spermatophyta</taxon>
        <taxon>Magnoliopsida</taxon>
        <taxon>eudicotyledons</taxon>
        <taxon>Gunneridae</taxon>
        <taxon>Pentapetalae</taxon>
        <taxon>asterids</taxon>
        <taxon>campanulids</taxon>
        <taxon>Asterales</taxon>
        <taxon>Asteraceae</taxon>
        <taxon>Asteroideae</taxon>
        <taxon>Anthemideae</taxon>
        <taxon>Anthemidinae</taxon>
        <taxon>Tanacetum</taxon>
    </lineage>
</organism>
<evidence type="ECO:0000256" key="1">
    <source>
        <dbReference type="SAM" id="Phobius"/>
    </source>
</evidence>
<proteinExistence type="predicted"/>
<keyword evidence="1" id="KW-0472">Membrane</keyword>
<evidence type="ECO:0000313" key="2">
    <source>
        <dbReference type="EMBL" id="GJT65269.1"/>
    </source>
</evidence>
<dbReference type="Proteomes" id="UP001151760">
    <property type="component" value="Unassembled WGS sequence"/>
</dbReference>
<protein>
    <submittedName>
        <fullName evidence="2">Uncharacterized protein</fullName>
    </submittedName>
</protein>
<dbReference type="EMBL" id="BQNB010017618">
    <property type="protein sequence ID" value="GJT65269.1"/>
    <property type="molecule type" value="Genomic_DNA"/>
</dbReference>
<keyword evidence="1" id="KW-1133">Transmembrane helix</keyword>
<reference evidence="2" key="2">
    <citation type="submission" date="2022-01" db="EMBL/GenBank/DDBJ databases">
        <authorList>
            <person name="Yamashiro T."/>
            <person name="Shiraishi A."/>
            <person name="Satake H."/>
            <person name="Nakayama K."/>
        </authorList>
    </citation>
    <scope>NUCLEOTIDE SEQUENCE</scope>
</reference>
<keyword evidence="1" id="KW-0812">Transmembrane</keyword>
<sequence length="162" mass="18443">MTSKEAFTHREWPGRHITLAQSSSHSSRISLLLIILLMAEVILVGVPTTVPTLEVLPLPFVPFNFPLILCLQILLYQLVCHMHSFTQVGRLGRSNLALDVLRQSSDVSIHFYIFWINHSWTHQGQLIESLGISNNVKLLNLQVPQLVLHPLNFFCWAKLCSH</sequence>
<name>A0ABQ5FQK5_9ASTR</name>
<keyword evidence="3" id="KW-1185">Reference proteome</keyword>
<evidence type="ECO:0000313" key="3">
    <source>
        <dbReference type="Proteomes" id="UP001151760"/>
    </source>
</evidence>
<reference evidence="2" key="1">
    <citation type="journal article" date="2022" name="Int. J. Mol. Sci.">
        <title>Draft Genome of Tanacetum Coccineum: Genomic Comparison of Closely Related Tanacetum-Family Plants.</title>
        <authorList>
            <person name="Yamashiro T."/>
            <person name="Shiraishi A."/>
            <person name="Nakayama K."/>
            <person name="Satake H."/>
        </authorList>
    </citation>
    <scope>NUCLEOTIDE SEQUENCE</scope>
</reference>
<feature type="transmembrane region" description="Helical" evidence="1">
    <location>
        <begin position="60"/>
        <end position="80"/>
    </location>
</feature>
<comment type="caution">
    <text evidence="2">The sequence shown here is derived from an EMBL/GenBank/DDBJ whole genome shotgun (WGS) entry which is preliminary data.</text>
</comment>
<accession>A0ABQ5FQK5</accession>
<feature type="transmembrane region" description="Helical" evidence="1">
    <location>
        <begin position="29"/>
        <end position="48"/>
    </location>
</feature>
<gene>
    <name evidence="2" type="ORF">Tco_1016749</name>
</gene>